<dbReference type="STRING" id="112904.BH747_13265"/>
<dbReference type="Proteomes" id="UP000192477">
    <property type="component" value="Unassembled WGS sequence"/>
</dbReference>
<reference evidence="1 2" key="1">
    <citation type="journal article" date="2017" name="BMC Microbiol.">
        <title>Comparative genomics of Enterococcus spp. isolated from bovine feces.</title>
        <authorList>
            <person name="Beukers A.G."/>
            <person name="Zaheer R."/>
            <person name="Goji N."/>
            <person name="Amoako K.K."/>
            <person name="Chaves A.V."/>
            <person name="Ward M.P."/>
            <person name="McAllister T.A."/>
        </authorList>
    </citation>
    <scope>NUCLEOTIDE SEQUENCE [LARGE SCALE GENOMIC DNA]</scope>
    <source>
        <strain evidence="1 2">F1129D 143</strain>
    </source>
</reference>
<proteinExistence type="predicted"/>
<gene>
    <name evidence="1" type="ORF">BH747_13265</name>
</gene>
<comment type="caution">
    <text evidence="1">The sequence shown here is derived from an EMBL/GenBank/DDBJ whole genome shotgun (WGS) entry which is preliminary data.</text>
</comment>
<dbReference type="RefSeq" id="WP_081185061.1">
    <property type="nucleotide sequence ID" value="NZ_MJEA01000023.1"/>
</dbReference>
<organism evidence="1 2">
    <name type="scientific">Enterococcus villorum</name>
    <dbReference type="NCBI Taxonomy" id="112904"/>
    <lineage>
        <taxon>Bacteria</taxon>
        <taxon>Bacillati</taxon>
        <taxon>Bacillota</taxon>
        <taxon>Bacilli</taxon>
        <taxon>Lactobacillales</taxon>
        <taxon>Enterococcaceae</taxon>
        <taxon>Enterococcus</taxon>
    </lineage>
</organism>
<dbReference type="OrthoDB" id="2183731at2"/>
<dbReference type="AlphaFoldDB" id="A0A1V8Y5N1"/>
<sequence>MEEAITCAKRFLTDLTPDETSRLYNDLLSIKDVYLCNKDTSFYTFRKIRRAAKRHAECRKRTFEYQTSNAHQLVISQIHEQRLFKNHYRIKVTYDQQEFGYDFIEELLVLLHSKHFNYINHALYA</sequence>
<name>A0A1V8Y5N1_9ENTE</name>
<evidence type="ECO:0000313" key="2">
    <source>
        <dbReference type="Proteomes" id="UP000192477"/>
    </source>
</evidence>
<accession>A0A1V8Y5N1</accession>
<protein>
    <submittedName>
        <fullName evidence="1">Uncharacterized protein</fullName>
    </submittedName>
</protein>
<dbReference type="EMBL" id="MJEA01000023">
    <property type="protein sequence ID" value="OQO67907.1"/>
    <property type="molecule type" value="Genomic_DNA"/>
</dbReference>
<evidence type="ECO:0000313" key="1">
    <source>
        <dbReference type="EMBL" id="OQO67907.1"/>
    </source>
</evidence>